<feature type="compositionally biased region" description="Polar residues" evidence="5">
    <location>
        <begin position="47"/>
        <end position="70"/>
    </location>
</feature>
<dbReference type="InterPro" id="IPR038665">
    <property type="entry name" value="Voltage-dep_anion_channel_sf"/>
</dbReference>
<dbReference type="PANTHER" id="PTHR31162">
    <property type="entry name" value="MALIC ACID TRANSPORT PROTEIN-RELATED"/>
    <property type="match status" value="1"/>
</dbReference>
<gene>
    <name evidence="7" type="ORF">QR685DRAFT_156726</name>
</gene>
<feature type="transmembrane region" description="Helical" evidence="6">
    <location>
        <begin position="405"/>
        <end position="426"/>
    </location>
</feature>
<feature type="transmembrane region" description="Helical" evidence="6">
    <location>
        <begin position="191"/>
        <end position="210"/>
    </location>
</feature>
<comment type="subcellular location">
    <subcellularLocation>
        <location evidence="1">Membrane</location>
        <topology evidence="1">Multi-pass membrane protein</topology>
    </subcellularLocation>
</comment>
<evidence type="ECO:0000256" key="6">
    <source>
        <dbReference type="SAM" id="Phobius"/>
    </source>
</evidence>
<dbReference type="Proteomes" id="UP001451303">
    <property type="component" value="Unassembled WGS sequence"/>
</dbReference>
<dbReference type="InterPro" id="IPR030185">
    <property type="entry name" value="Mae1"/>
</dbReference>
<keyword evidence="2 6" id="KW-0812">Transmembrane</keyword>
<feature type="compositionally biased region" description="Polar residues" evidence="5">
    <location>
        <begin position="1"/>
        <end position="10"/>
    </location>
</feature>
<dbReference type="Pfam" id="PF03595">
    <property type="entry name" value="SLAC1"/>
    <property type="match status" value="1"/>
</dbReference>
<feature type="transmembrane region" description="Helical" evidence="6">
    <location>
        <begin position="294"/>
        <end position="315"/>
    </location>
</feature>
<feature type="transmembrane region" description="Helical" evidence="6">
    <location>
        <begin position="446"/>
        <end position="472"/>
    </location>
</feature>
<protein>
    <submittedName>
        <fullName evidence="7">Voltage-dependent anion channel domain-containing protein</fullName>
    </submittedName>
</protein>
<keyword evidence="3 6" id="KW-1133">Transmembrane helix</keyword>
<evidence type="ECO:0000256" key="3">
    <source>
        <dbReference type="ARBA" id="ARBA00022989"/>
    </source>
</evidence>
<evidence type="ECO:0000313" key="8">
    <source>
        <dbReference type="Proteomes" id="UP001451303"/>
    </source>
</evidence>
<feature type="transmembrane region" description="Helical" evidence="6">
    <location>
        <begin position="362"/>
        <end position="384"/>
    </location>
</feature>
<evidence type="ECO:0000256" key="4">
    <source>
        <dbReference type="ARBA" id="ARBA00023136"/>
    </source>
</evidence>
<keyword evidence="4 6" id="KW-0472">Membrane</keyword>
<comment type="caution">
    <text evidence="7">The sequence shown here is derived from an EMBL/GenBank/DDBJ whole genome shotgun (WGS) entry which is preliminary data.</text>
</comment>
<name>A0ABR3DJR5_NEUIN</name>
<feature type="compositionally biased region" description="Low complexity" evidence="5">
    <location>
        <begin position="29"/>
        <end position="46"/>
    </location>
</feature>
<dbReference type="PANTHER" id="PTHR31162:SF0">
    <property type="entry name" value="MALIC ACID TRANSPORT PROTEIN"/>
    <property type="match status" value="1"/>
</dbReference>
<feature type="region of interest" description="Disordered" evidence="5">
    <location>
        <begin position="1"/>
        <end position="111"/>
    </location>
</feature>
<reference evidence="7 8" key="1">
    <citation type="submission" date="2023-09" db="EMBL/GenBank/DDBJ databases">
        <title>Multi-omics analysis of a traditional fermented food reveals byproduct-associated fungal strains for waste-to-food upcycling.</title>
        <authorList>
            <consortium name="Lawrence Berkeley National Laboratory"/>
            <person name="Rekdal V.M."/>
            <person name="Villalobos-Escobedo J.M."/>
            <person name="Rodriguez-Valeron N."/>
            <person name="Garcia M.O."/>
            <person name="Vasquez D.P."/>
            <person name="Damayanti I."/>
            <person name="Sorensen P.M."/>
            <person name="Baidoo E.E."/>
            <person name="De Carvalho A.C."/>
            <person name="Riley R."/>
            <person name="Lipzen A."/>
            <person name="He G."/>
            <person name="Yan M."/>
            <person name="Haridas S."/>
            <person name="Daum C."/>
            <person name="Yoshinaga Y."/>
            <person name="Ng V."/>
            <person name="Grigoriev I.V."/>
            <person name="Munk R."/>
            <person name="Nuraida L."/>
            <person name="Wijaya C.H."/>
            <person name="Morales P.-C."/>
            <person name="Keasling J.D."/>
        </authorList>
    </citation>
    <scope>NUCLEOTIDE SEQUENCE [LARGE SCALE GENOMIC DNA]</scope>
    <source>
        <strain evidence="7 8">FGSC 2613</strain>
    </source>
</reference>
<accession>A0ABR3DJR5</accession>
<feature type="transmembrane region" description="Helical" evidence="6">
    <location>
        <begin position="222"/>
        <end position="242"/>
    </location>
</feature>
<feature type="region of interest" description="Disordered" evidence="5">
    <location>
        <begin position="124"/>
        <end position="178"/>
    </location>
</feature>
<feature type="transmembrane region" description="Helical" evidence="6">
    <location>
        <begin position="336"/>
        <end position="356"/>
    </location>
</feature>
<feature type="transmembrane region" description="Helical" evidence="6">
    <location>
        <begin position="506"/>
        <end position="526"/>
    </location>
</feature>
<evidence type="ECO:0000256" key="1">
    <source>
        <dbReference type="ARBA" id="ARBA00004141"/>
    </source>
</evidence>
<dbReference type="CDD" id="cd09317">
    <property type="entry name" value="TDT_Mae1_like"/>
    <property type="match status" value="1"/>
</dbReference>
<feature type="transmembrane region" description="Helical" evidence="6">
    <location>
        <begin position="263"/>
        <end position="282"/>
    </location>
</feature>
<dbReference type="Gene3D" id="1.50.10.150">
    <property type="entry name" value="Voltage-dependent anion channel"/>
    <property type="match status" value="1"/>
</dbReference>
<dbReference type="EMBL" id="JAVLET010000002">
    <property type="protein sequence ID" value="KAL0472929.1"/>
    <property type="molecule type" value="Genomic_DNA"/>
</dbReference>
<keyword evidence="8" id="KW-1185">Reference proteome</keyword>
<feature type="transmembrane region" description="Helical" evidence="6">
    <location>
        <begin position="479"/>
        <end position="500"/>
    </location>
</feature>
<evidence type="ECO:0000313" key="7">
    <source>
        <dbReference type="EMBL" id="KAL0472929.1"/>
    </source>
</evidence>
<dbReference type="InterPro" id="IPR004695">
    <property type="entry name" value="SLAC1/Mae1/Ssu1/TehA"/>
</dbReference>
<organism evidence="7 8">
    <name type="scientific">Neurospora intermedia</name>
    <dbReference type="NCBI Taxonomy" id="5142"/>
    <lineage>
        <taxon>Eukaryota</taxon>
        <taxon>Fungi</taxon>
        <taxon>Dikarya</taxon>
        <taxon>Ascomycota</taxon>
        <taxon>Pezizomycotina</taxon>
        <taxon>Sordariomycetes</taxon>
        <taxon>Sordariomycetidae</taxon>
        <taxon>Sordariales</taxon>
        <taxon>Sordariaceae</taxon>
        <taxon>Neurospora</taxon>
    </lineage>
</organism>
<evidence type="ECO:0000256" key="2">
    <source>
        <dbReference type="ARBA" id="ARBA00022692"/>
    </source>
</evidence>
<sequence length="550" mass="60042">MMGQSTNMGSQAPMPPPVQTGTHVIIHDTTYNQNQQSPTQYQQQQNRLNPADTSFLGSHSRQSSSATVTGDDSDPSRAYGTYAGTPKGEYEKKGRSTDYLSGPTGDNSLNTSAASSRLALNSNNAKFNHDGHMSGGAGHHHRRSASPSSSSSDSDSDLEGAGGHMQKGHHHVDPYDPSRPKLPLKARLKHFTWAWYTLCMSTGGLSLLIAAQPHTFPGLRQIGMTVYIINIIIFVLLTSLQITRFMLHAGSFKASLTHPREGFFFPTFFLSIATLITSTQKYGTPPDAEPSQDLVWVLHIAFWIYLILATAVAIGQYSFLFSQKRSFSLATMMPTWILPIFPIMLSGTIAAVISPFQPPHRAIVVICAGLTCQGLGAAVAFMMYAHMVGRLMSVGLPDREHRPGLFMCVGPPSFTALAFIGMAQGLPRDFDHDMDGFIDAGMIRTMAVIGAVLLWALAFWWFFIGVLAVLASRPKYFHLGWWASVFPNTGFTLATISIGNAFQSDAVLWVGTGMSLCLLGTYLFVLGNHVRAVVVQDICYPGRDEDVEDH</sequence>
<evidence type="ECO:0000256" key="5">
    <source>
        <dbReference type="SAM" id="MobiDB-lite"/>
    </source>
</evidence>
<proteinExistence type="predicted"/>